<proteinExistence type="predicted"/>
<reference evidence="1" key="2">
    <citation type="journal article" date="2021" name="PeerJ">
        <title>Extensive microbial diversity within the chicken gut microbiome revealed by metagenomics and culture.</title>
        <authorList>
            <person name="Gilroy R."/>
            <person name="Ravi A."/>
            <person name="Getino M."/>
            <person name="Pursley I."/>
            <person name="Horton D.L."/>
            <person name="Alikhan N.F."/>
            <person name="Baker D."/>
            <person name="Gharbi K."/>
            <person name="Hall N."/>
            <person name="Watson M."/>
            <person name="Adriaenssens E.M."/>
            <person name="Foster-Nyarko E."/>
            <person name="Jarju S."/>
            <person name="Secka A."/>
            <person name="Antonio M."/>
            <person name="Oren A."/>
            <person name="Chaudhuri R.R."/>
            <person name="La Ragione R."/>
            <person name="Hildebrand F."/>
            <person name="Pallen M.J."/>
        </authorList>
    </citation>
    <scope>NUCLEOTIDE SEQUENCE</scope>
    <source>
        <strain evidence="1">ChiW13-3771</strain>
    </source>
</reference>
<feature type="non-terminal residue" evidence="1">
    <location>
        <position position="1"/>
    </location>
</feature>
<comment type="caution">
    <text evidence="1">The sequence shown here is derived from an EMBL/GenBank/DDBJ whole genome shotgun (WGS) entry which is preliminary data.</text>
</comment>
<gene>
    <name evidence="1" type="ORF">IAC96_13405</name>
</gene>
<dbReference type="Pfam" id="PF07538">
    <property type="entry name" value="ChW"/>
    <property type="match status" value="1"/>
</dbReference>
<dbReference type="EMBL" id="DVHN01000191">
    <property type="protein sequence ID" value="HIR89935.1"/>
    <property type="molecule type" value="Genomic_DNA"/>
</dbReference>
<dbReference type="InterPro" id="IPR006637">
    <property type="entry name" value="ChW"/>
</dbReference>
<protein>
    <submittedName>
        <fullName evidence="1">Uncharacterized protein</fullName>
    </submittedName>
</protein>
<reference evidence="1" key="1">
    <citation type="submission" date="2020-10" db="EMBL/GenBank/DDBJ databases">
        <authorList>
            <person name="Gilroy R."/>
        </authorList>
    </citation>
    <scope>NUCLEOTIDE SEQUENCE</scope>
    <source>
        <strain evidence="1">ChiW13-3771</strain>
    </source>
</reference>
<dbReference type="SMART" id="SM00728">
    <property type="entry name" value="ChW"/>
    <property type="match status" value="1"/>
</dbReference>
<organism evidence="1 2">
    <name type="scientific">Candidatus Fimimorpha faecalis</name>
    <dbReference type="NCBI Taxonomy" id="2840824"/>
    <lineage>
        <taxon>Bacteria</taxon>
        <taxon>Bacillati</taxon>
        <taxon>Bacillota</taxon>
        <taxon>Clostridia</taxon>
        <taxon>Eubacteriales</taxon>
        <taxon>Candidatus Fimimorpha</taxon>
    </lineage>
</organism>
<evidence type="ECO:0000313" key="1">
    <source>
        <dbReference type="EMBL" id="HIR89935.1"/>
    </source>
</evidence>
<sequence length="38" mass="4429">RTHVQNEGWQDWVRDDAVSGTHGKSLRLEGIEIRLIKK</sequence>
<accession>A0A9D1EGU6</accession>
<name>A0A9D1EGU6_9FIRM</name>
<evidence type="ECO:0000313" key="2">
    <source>
        <dbReference type="Proteomes" id="UP000824201"/>
    </source>
</evidence>
<dbReference type="Proteomes" id="UP000824201">
    <property type="component" value="Unassembled WGS sequence"/>
</dbReference>
<dbReference type="AlphaFoldDB" id="A0A9D1EGU6"/>